<comment type="subcellular location">
    <subcellularLocation>
        <location evidence="2">Cytoplasm</location>
    </subcellularLocation>
    <subcellularLocation>
        <location evidence="1">Nucleus</location>
    </subcellularLocation>
</comment>
<keyword evidence="9" id="KW-1185">Reference proteome</keyword>
<evidence type="ECO:0000256" key="4">
    <source>
        <dbReference type="ARBA" id="ARBA00022490"/>
    </source>
</evidence>
<feature type="domain" description="Nitroreductase" evidence="7">
    <location>
        <begin position="12"/>
        <end position="178"/>
    </location>
</feature>
<dbReference type="PANTHER" id="PTHR43035">
    <property type="entry name" value="FATTY ACID REPRESSION MUTANT PROTEIN 2-RELATED"/>
    <property type="match status" value="1"/>
</dbReference>
<dbReference type="CDD" id="cd02140">
    <property type="entry name" value="Frm2-like"/>
    <property type="match status" value="1"/>
</dbReference>
<proteinExistence type="inferred from homology"/>
<dbReference type="InterPro" id="IPR029479">
    <property type="entry name" value="Nitroreductase"/>
</dbReference>
<organism evidence="8 9">
    <name type="scientific">Amniculicola lignicola CBS 123094</name>
    <dbReference type="NCBI Taxonomy" id="1392246"/>
    <lineage>
        <taxon>Eukaryota</taxon>
        <taxon>Fungi</taxon>
        <taxon>Dikarya</taxon>
        <taxon>Ascomycota</taxon>
        <taxon>Pezizomycotina</taxon>
        <taxon>Dothideomycetes</taxon>
        <taxon>Pleosporomycetidae</taxon>
        <taxon>Pleosporales</taxon>
        <taxon>Amniculicolaceae</taxon>
        <taxon>Amniculicola</taxon>
    </lineage>
</organism>
<dbReference type="Pfam" id="PF00881">
    <property type="entry name" value="Nitroreductase"/>
    <property type="match status" value="1"/>
</dbReference>
<keyword evidence="5" id="KW-0560">Oxidoreductase</keyword>
<keyword evidence="4" id="KW-0963">Cytoplasm</keyword>
<dbReference type="OrthoDB" id="2138173at2759"/>
<dbReference type="GO" id="GO:0005634">
    <property type="term" value="C:nucleus"/>
    <property type="evidence" value="ECO:0007669"/>
    <property type="project" value="UniProtKB-SubCell"/>
</dbReference>
<evidence type="ECO:0000313" key="9">
    <source>
        <dbReference type="Proteomes" id="UP000799779"/>
    </source>
</evidence>
<evidence type="ECO:0000313" key="8">
    <source>
        <dbReference type="EMBL" id="KAF2006816.1"/>
    </source>
</evidence>
<comment type="similarity">
    <text evidence="3">Belongs to the nitroreductase family.</text>
</comment>
<dbReference type="AlphaFoldDB" id="A0A6A5X2X0"/>
<dbReference type="InterPro" id="IPR033877">
    <property type="entry name" value="Frm2/Hbn1"/>
</dbReference>
<evidence type="ECO:0000256" key="1">
    <source>
        <dbReference type="ARBA" id="ARBA00004123"/>
    </source>
</evidence>
<dbReference type="FunFam" id="3.40.109.10:FF:000001">
    <property type="entry name" value="Nitroreductase family"/>
    <property type="match status" value="1"/>
</dbReference>
<evidence type="ECO:0000256" key="5">
    <source>
        <dbReference type="ARBA" id="ARBA00023002"/>
    </source>
</evidence>
<keyword evidence="6" id="KW-0539">Nucleus</keyword>
<evidence type="ECO:0000256" key="3">
    <source>
        <dbReference type="ARBA" id="ARBA00007118"/>
    </source>
</evidence>
<dbReference type="Proteomes" id="UP000799779">
    <property type="component" value="Unassembled WGS sequence"/>
</dbReference>
<dbReference type="SUPFAM" id="SSF55469">
    <property type="entry name" value="FMN-dependent nitroreductase-like"/>
    <property type="match status" value="1"/>
</dbReference>
<dbReference type="GO" id="GO:0016491">
    <property type="term" value="F:oxidoreductase activity"/>
    <property type="evidence" value="ECO:0007669"/>
    <property type="project" value="UniProtKB-KW"/>
</dbReference>
<evidence type="ECO:0000259" key="7">
    <source>
        <dbReference type="Pfam" id="PF00881"/>
    </source>
</evidence>
<name>A0A6A5X2X0_9PLEO</name>
<dbReference type="EMBL" id="ML977558">
    <property type="protein sequence ID" value="KAF2006816.1"/>
    <property type="molecule type" value="Genomic_DNA"/>
</dbReference>
<sequence length="202" mass="22313">MASTTPFLSAVATRRSVYALAKDSPIPNERIIEIVNEALKHAPSPFNMRSARCIVLFGDEHNKLWQTAYKITAEATPGAMGTLGPKIQGFESAYGTCLFFDDLEAYNSLTPRFSAISKSYPEWEEHSSGMHQFVVWTALTAEGLGCSLQHYHPSITPYVEKTYGVPASWKLKCQMPFGTPIGEMPGPKPKTYLNEALKVYGA</sequence>
<accession>A0A6A5X2X0</accession>
<dbReference type="Gene3D" id="3.40.109.10">
    <property type="entry name" value="NADH Oxidase"/>
    <property type="match status" value="1"/>
</dbReference>
<dbReference type="GO" id="GO:0034599">
    <property type="term" value="P:cellular response to oxidative stress"/>
    <property type="evidence" value="ECO:0007669"/>
    <property type="project" value="InterPro"/>
</dbReference>
<dbReference type="PANTHER" id="PTHR43035:SF1">
    <property type="entry name" value="FATTY ACID REPRESSION MUTANT PROTEIN 2-RELATED"/>
    <property type="match status" value="1"/>
</dbReference>
<gene>
    <name evidence="8" type="ORF">P154DRAFT_454508</name>
</gene>
<evidence type="ECO:0000256" key="6">
    <source>
        <dbReference type="ARBA" id="ARBA00023242"/>
    </source>
</evidence>
<protein>
    <submittedName>
        <fullName evidence="8">Nitroreductase</fullName>
    </submittedName>
</protein>
<reference evidence="8" key="1">
    <citation type="journal article" date="2020" name="Stud. Mycol.">
        <title>101 Dothideomycetes genomes: a test case for predicting lifestyles and emergence of pathogens.</title>
        <authorList>
            <person name="Haridas S."/>
            <person name="Albert R."/>
            <person name="Binder M."/>
            <person name="Bloem J."/>
            <person name="Labutti K."/>
            <person name="Salamov A."/>
            <person name="Andreopoulos B."/>
            <person name="Baker S."/>
            <person name="Barry K."/>
            <person name="Bills G."/>
            <person name="Bluhm B."/>
            <person name="Cannon C."/>
            <person name="Castanera R."/>
            <person name="Culley D."/>
            <person name="Daum C."/>
            <person name="Ezra D."/>
            <person name="Gonzalez J."/>
            <person name="Henrissat B."/>
            <person name="Kuo A."/>
            <person name="Liang C."/>
            <person name="Lipzen A."/>
            <person name="Lutzoni F."/>
            <person name="Magnuson J."/>
            <person name="Mondo S."/>
            <person name="Nolan M."/>
            <person name="Ohm R."/>
            <person name="Pangilinan J."/>
            <person name="Park H.-J."/>
            <person name="Ramirez L."/>
            <person name="Alfaro M."/>
            <person name="Sun H."/>
            <person name="Tritt A."/>
            <person name="Yoshinaga Y."/>
            <person name="Zwiers L.-H."/>
            <person name="Turgeon B."/>
            <person name="Goodwin S."/>
            <person name="Spatafora J."/>
            <person name="Crous P."/>
            <person name="Grigoriev I."/>
        </authorList>
    </citation>
    <scope>NUCLEOTIDE SEQUENCE</scope>
    <source>
        <strain evidence="8">CBS 123094</strain>
    </source>
</reference>
<dbReference type="InterPro" id="IPR000415">
    <property type="entry name" value="Nitroreductase-like"/>
</dbReference>
<dbReference type="GO" id="GO:0005737">
    <property type="term" value="C:cytoplasm"/>
    <property type="evidence" value="ECO:0007669"/>
    <property type="project" value="UniProtKB-SubCell"/>
</dbReference>
<evidence type="ECO:0000256" key="2">
    <source>
        <dbReference type="ARBA" id="ARBA00004496"/>
    </source>
</evidence>